<reference evidence="2" key="1">
    <citation type="submission" date="2018-02" db="EMBL/GenBank/DDBJ databases">
        <authorList>
            <person name="Hausmann B."/>
        </authorList>
    </citation>
    <scope>NUCLEOTIDE SEQUENCE [LARGE SCALE GENOMIC DNA]</scope>
    <source>
        <strain evidence="2">Peat soil MAG SbF1</strain>
    </source>
</reference>
<protein>
    <submittedName>
        <fullName evidence="1">Uncharacterized protein</fullName>
    </submittedName>
</protein>
<dbReference type="AlphaFoldDB" id="A0A2U3KU98"/>
<dbReference type="Proteomes" id="UP000238916">
    <property type="component" value="Unassembled WGS sequence"/>
</dbReference>
<gene>
    <name evidence="1" type="ORF">SBF1_2770005</name>
</gene>
<evidence type="ECO:0000313" key="2">
    <source>
        <dbReference type="Proteomes" id="UP000238916"/>
    </source>
</evidence>
<evidence type="ECO:0000313" key="1">
    <source>
        <dbReference type="EMBL" id="SPF43235.1"/>
    </source>
</evidence>
<sequence>MIETSLILFDWYKLNLGEGVSPSFYVSVGARCIVPISVL</sequence>
<accession>A0A2U3KU98</accession>
<dbReference type="EMBL" id="OMOF01000198">
    <property type="protein sequence ID" value="SPF43235.1"/>
    <property type="molecule type" value="Genomic_DNA"/>
</dbReference>
<name>A0A2U3KU98_9FIRM</name>
<proteinExistence type="predicted"/>
<organism evidence="1 2">
    <name type="scientific">Candidatus Desulfosporosinus infrequens</name>
    <dbReference type="NCBI Taxonomy" id="2043169"/>
    <lineage>
        <taxon>Bacteria</taxon>
        <taxon>Bacillati</taxon>
        <taxon>Bacillota</taxon>
        <taxon>Clostridia</taxon>
        <taxon>Eubacteriales</taxon>
        <taxon>Desulfitobacteriaceae</taxon>
        <taxon>Desulfosporosinus</taxon>
    </lineage>
</organism>